<keyword evidence="2" id="KW-0677">Repeat</keyword>
<dbReference type="Proteomes" id="UP000583929">
    <property type="component" value="Unassembled WGS sequence"/>
</dbReference>
<dbReference type="PANTHER" id="PTHR24015">
    <property type="entry name" value="OS07G0578800 PROTEIN-RELATED"/>
    <property type="match status" value="1"/>
</dbReference>
<dbReference type="InterPro" id="IPR046960">
    <property type="entry name" value="PPR_At4g14850-like_plant"/>
</dbReference>
<dbReference type="GO" id="GO:0009451">
    <property type="term" value="P:RNA modification"/>
    <property type="evidence" value="ECO:0007669"/>
    <property type="project" value="InterPro"/>
</dbReference>
<dbReference type="PROSITE" id="PS50294">
    <property type="entry name" value="WD_REPEATS_REGION"/>
    <property type="match status" value="1"/>
</dbReference>
<dbReference type="SUPFAM" id="SSF48452">
    <property type="entry name" value="TPR-like"/>
    <property type="match status" value="1"/>
</dbReference>
<dbReference type="PANTHER" id="PTHR24015:SF1753">
    <property type="entry name" value="PPR CONTAINING PLANT-LIKE PROTEIN"/>
    <property type="match status" value="1"/>
</dbReference>
<gene>
    <name evidence="7" type="ORF">G4B88_017636</name>
</gene>
<evidence type="ECO:0000256" key="5">
    <source>
        <dbReference type="PROSITE-ProRule" id="PRU00221"/>
    </source>
</evidence>
<feature type="repeat" description="PPR" evidence="6">
    <location>
        <begin position="303"/>
        <end position="338"/>
    </location>
</feature>
<comment type="similarity">
    <text evidence="4">Belongs to the PPR family. PCMP-E subfamily.</text>
</comment>
<feature type="repeat" description="WD" evidence="5">
    <location>
        <begin position="471"/>
        <end position="512"/>
    </location>
</feature>
<dbReference type="GO" id="GO:0003723">
    <property type="term" value="F:RNA binding"/>
    <property type="evidence" value="ECO:0007669"/>
    <property type="project" value="InterPro"/>
</dbReference>
<keyword evidence="3" id="KW-0809">Transit peptide</keyword>
<dbReference type="InterPro" id="IPR011990">
    <property type="entry name" value="TPR-like_helical_dom_sf"/>
</dbReference>
<feature type="repeat" description="PPR" evidence="6">
    <location>
        <begin position="100"/>
        <end position="134"/>
    </location>
</feature>
<keyword evidence="8" id="KW-1185">Reference proteome</keyword>
<dbReference type="InterPro" id="IPR036322">
    <property type="entry name" value="WD40_repeat_dom_sf"/>
</dbReference>
<dbReference type="FunFam" id="1.25.40.10:FF:000090">
    <property type="entry name" value="Pentatricopeptide repeat-containing protein, chloroplastic"/>
    <property type="match status" value="1"/>
</dbReference>
<dbReference type="SUPFAM" id="SSF50978">
    <property type="entry name" value="WD40 repeat-like"/>
    <property type="match status" value="1"/>
</dbReference>
<name>A0A7J6I3I4_CANSA</name>
<reference evidence="7 8" key="1">
    <citation type="journal article" date="2020" name="bioRxiv">
        <title>Sequence and annotation of 42 cannabis genomes reveals extensive copy number variation in cannabinoid synthesis and pathogen resistance genes.</title>
        <authorList>
            <person name="Mckernan K.J."/>
            <person name="Helbert Y."/>
            <person name="Kane L.T."/>
            <person name="Ebling H."/>
            <person name="Zhang L."/>
            <person name="Liu B."/>
            <person name="Eaton Z."/>
            <person name="Mclaughlin S."/>
            <person name="Kingan S."/>
            <person name="Baybayan P."/>
            <person name="Concepcion G."/>
            <person name="Jordan M."/>
            <person name="Riva A."/>
            <person name="Barbazuk W."/>
            <person name="Harkins T."/>
        </authorList>
    </citation>
    <scope>NUCLEOTIDE SEQUENCE [LARGE SCALE GENOMIC DNA]</scope>
    <source>
        <strain evidence="8">cv. Jamaican Lion 4</strain>
        <tissue evidence="7">Leaf</tissue>
    </source>
</reference>
<protein>
    <recommendedName>
        <fullName evidence="9">Pentatricopeptide repeat-containing protein</fullName>
    </recommendedName>
</protein>
<dbReference type="FunFam" id="1.25.40.10:FF:000488">
    <property type="entry name" value="Pentatricopeptide repeat-containing protein, mitochondrial"/>
    <property type="match status" value="1"/>
</dbReference>
<evidence type="ECO:0000256" key="3">
    <source>
        <dbReference type="ARBA" id="ARBA00022946"/>
    </source>
</evidence>
<keyword evidence="5" id="KW-0853">WD repeat</keyword>
<evidence type="ECO:0000313" key="7">
    <source>
        <dbReference type="EMBL" id="KAF4402124.1"/>
    </source>
</evidence>
<dbReference type="SMART" id="SM00320">
    <property type="entry name" value="WD40"/>
    <property type="match status" value="1"/>
</dbReference>
<evidence type="ECO:0000313" key="8">
    <source>
        <dbReference type="Proteomes" id="UP000583929"/>
    </source>
</evidence>
<accession>A0A7J6I3I4</accession>
<comment type="caution">
    <text evidence="7">The sequence shown here is derived from an EMBL/GenBank/DDBJ whole genome shotgun (WGS) entry which is preliminary data.</text>
</comment>
<dbReference type="InterPro" id="IPR015943">
    <property type="entry name" value="WD40/YVTN_repeat-like_dom_sf"/>
</dbReference>
<dbReference type="InterPro" id="IPR002885">
    <property type="entry name" value="PPR_rpt"/>
</dbReference>
<evidence type="ECO:0000256" key="4">
    <source>
        <dbReference type="ARBA" id="ARBA00061659"/>
    </source>
</evidence>
<evidence type="ECO:0000256" key="6">
    <source>
        <dbReference type="PROSITE-ProRule" id="PRU00708"/>
    </source>
</evidence>
<dbReference type="Pfam" id="PF01535">
    <property type="entry name" value="PPR"/>
    <property type="match status" value="3"/>
</dbReference>
<sequence>MDGSKLADRRSIIALELLTTAHWMGKNCLRTMPTKYSLCSALNTCSKTLNQRLGLQIHALIIQMGYEHNVFLNTALIDLYAKCDAIFDARRVFCSMKQHDQVSWTSIISGLSKNGHEREAMWRFKEMLSSQIKPNSFTYVGVISACSKLKEGLQQGSLLHSHVIKLCFSDNNCVASSLIDCYSKWGEMDQAKSVFDEITEKDGVLLSSMISSYAQNLYGEEALKVFMEMRSMSLSPNDHTLTSVLNACGSLAVLQEGKQVHSLVTKMGSKSNVFVASALIDMYSKCGNIDEARCIFDQTLEKNTVLWTSLIMGYAHSGQGSEALELFDHLVTEEGIKPDHICFTAILTACNHVGFLERGVDYFNMMIKDYGLVPELDQYACLVDLYARNGHLRKAKELMEEMPYSPNYVMWSSFLGFCKVYVEVELGREAAKVLIEMEPFNAAPIVTLAHLYARAGLWAEVAETGKCLMVLPAHSDPATAVDFSRDGSLIVYSSYDGLCRIWDASTGHCMKTLIDDENPPCFICHVLTQWEVHPCWDSG</sequence>
<dbReference type="FunFam" id="1.25.40.10:FF:000196">
    <property type="entry name" value="Pentatricopeptide repeat-containing protein At4g14850"/>
    <property type="match status" value="1"/>
</dbReference>
<dbReference type="EMBL" id="JAATIQ010000009">
    <property type="protein sequence ID" value="KAF4402124.1"/>
    <property type="molecule type" value="Genomic_DNA"/>
</dbReference>
<dbReference type="Gene3D" id="2.130.10.10">
    <property type="entry name" value="YVTN repeat-like/Quinoprotein amine dehydrogenase"/>
    <property type="match status" value="1"/>
</dbReference>
<dbReference type="PROSITE" id="PS51375">
    <property type="entry name" value="PPR"/>
    <property type="match status" value="3"/>
</dbReference>
<evidence type="ECO:0000256" key="1">
    <source>
        <dbReference type="ARBA" id="ARBA00006643"/>
    </source>
</evidence>
<dbReference type="AlphaFoldDB" id="A0A7J6I3I4"/>
<proteinExistence type="inferred from homology"/>
<evidence type="ECO:0008006" key="9">
    <source>
        <dbReference type="Google" id="ProtNLM"/>
    </source>
</evidence>
<dbReference type="Pfam" id="PF13041">
    <property type="entry name" value="PPR_2"/>
    <property type="match status" value="3"/>
</dbReference>
<dbReference type="PROSITE" id="PS50082">
    <property type="entry name" value="WD_REPEATS_2"/>
    <property type="match status" value="1"/>
</dbReference>
<dbReference type="Pfam" id="PF20431">
    <property type="entry name" value="E_motif"/>
    <property type="match status" value="1"/>
</dbReference>
<feature type="repeat" description="PPR" evidence="6">
    <location>
        <begin position="202"/>
        <end position="236"/>
    </location>
</feature>
<dbReference type="Pfam" id="PF00400">
    <property type="entry name" value="WD40"/>
    <property type="match status" value="1"/>
</dbReference>
<comment type="similarity">
    <text evidence="1">Belongs to the PPR family. PCMP-H subfamily.</text>
</comment>
<evidence type="ECO:0000256" key="2">
    <source>
        <dbReference type="ARBA" id="ARBA00022737"/>
    </source>
</evidence>
<dbReference type="InterPro" id="IPR001680">
    <property type="entry name" value="WD40_rpt"/>
</dbReference>
<dbReference type="Gene3D" id="1.25.40.10">
    <property type="entry name" value="Tetratricopeptide repeat domain"/>
    <property type="match status" value="3"/>
</dbReference>
<dbReference type="NCBIfam" id="TIGR00756">
    <property type="entry name" value="PPR"/>
    <property type="match status" value="4"/>
</dbReference>
<dbReference type="InterPro" id="IPR046848">
    <property type="entry name" value="E_motif"/>
</dbReference>
<organism evidence="7 8">
    <name type="scientific">Cannabis sativa</name>
    <name type="common">Hemp</name>
    <name type="synonym">Marijuana</name>
    <dbReference type="NCBI Taxonomy" id="3483"/>
    <lineage>
        <taxon>Eukaryota</taxon>
        <taxon>Viridiplantae</taxon>
        <taxon>Streptophyta</taxon>
        <taxon>Embryophyta</taxon>
        <taxon>Tracheophyta</taxon>
        <taxon>Spermatophyta</taxon>
        <taxon>Magnoliopsida</taxon>
        <taxon>eudicotyledons</taxon>
        <taxon>Gunneridae</taxon>
        <taxon>Pentapetalae</taxon>
        <taxon>rosids</taxon>
        <taxon>fabids</taxon>
        <taxon>Rosales</taxon>
        <taxon>Cannabaceae</taxon>
        <taxon>Cannabis</taxon>
    </lineage>
</organism>